<accession>A0A9N9DA41</accession>
<evidence type="ECO:0000313" key="2">
    <source>
        <dbReference type="Proteomes" id="UP000789572"/>
    </source>
</evidence>
<dbReference type="AlphaFoldDB" id="A0A9N9DA41"/>
<reference evidence="1" key="1">
    <citation type="submission" date="2021-06" db="EMBL/GenBank/DDBJ databases">
        <authorList>
            <person name="Kallberg Y."/>
            <person name="Tangrot J."/>
            <person name="Rosling A."/>
        </authorList>
    </citation>
    <scope>NUCLEOTIDE SEQUENCE</scope>
    <source>
        <strain evidence="1">IA702</strain>
    </source>
</reference>
<keyword evidence="2" id="KW-1185">Reference proteome</keyword>
<protein>
    <submittedName>
        <fullName evidence="1">2404_t:CDS:1</fullName>
    </submittedName>
</protein>
<organism evidence="1 2">
    <name type="scientific">Paraglomus occultum</name>
    <dbReference type="NCBI Taxonomy" id="144539"/>
    <lineage>
        <taxon>Eukaryota</taxon>
        <taxon>Fungi</taxon>
        <taxon>Fungi incertae sedis</taxon>
        <taxon>Mucoromycota</taxon>
        <taxon>Glomeromycotina</taxon>
        <taxon>Glomeromycetes</taxon>
        <taxon>Paraglomerales</taxon>
        <taxon>Paraglomeraceae</taxon>
        <taxon>Paraglomus</taxon>
    </lineage>
</organism>
<gene>
    <name evidence="1" type="ORF">POCULU_LOCUS8734</name>
</gene>
<name>A0A9N9DA41_9GLOM</name>
<dbReference type="EMBL" id="CAJVPJ010002712">
    <property type="protein sequence ID" value="CAG8627721.1"/>
    <property type="molecule type" value="Genomic_DNA"/>
</dbReference>
<evidence type="ECO:0000313" key="1">
    <source>
        <dbReference type="EMBL" id="CAG8627721.1"/>
    </source>
</evidence>
<sequence length="132" mass="15492">MSLNLWLTNDEDDDGRSLYATRCGKVEMIICDRRKARRTKDRVLIKSFGRSLLKLQRSKPLRLSVMRSFILNLALRFIKKRARKLQTNEIVFVDSIKELGKKTNTGKMFFSVVLQKSQKTDHTRSVDQCRKK</sequence>
<dbReference type="Proteomes" id="UP000789572">
    <property type="component" value="Unassembled WGS sequence"/>
</dbReference>
<comment type="caution">
    <text evidence="1">The sequence shown here is derived from an EMBL/GenBank/DDBJ whole genome shotgun (WGS) entry which is preliminary data.</text>
</comment>
<proteinExistence type="predicted"/>